<name>A0ACC1C263_9ROSI</name>
<protein>
    <submittedName>
        <fullName evidence="1">Uncharacterized protein</fullName>
    </submittedName>
</protein>
<reference evidence="2" key="1">
    <citation type="journal article" date="2023" name="G3 (Bethesda)">
        <title>Genome assembly and association tests identify interacting loci associated with vigor, precocity, and sex in interspecific pistachio rootstocks.</title>
        <authorList>
            <person name="Palmer W."/>
            <person name="Jacygrad E."/>
            <person name="Sagayaradj S."/>
            <person name="Cavanaugh K."/>
            <person name="Han R."/>
            <person name="Bertier L."/>
            <person name="Beede B."/>
            <person name="Kafkas S."/>
            <person name="Golino D."/>
            <person name="Preece J."/>
            <person name="Michelmore R."/>
        </authorList>
    </citation>
    <scope>NUCLEOTIDE SEQUENCE [LARGE SCALE GENOMIC DNA]</scope>
</reference>
<comment type="caution">
    <text evidence="1">The sequence shown here is derived from an EMBL/GenBank/DDBJ whole genome shotgun (WGS) entry which is preliminary data.</text>
</comment>
<dbReference type="EMBL" id="CM047898">
    <property type="protein sequence ID" value="KAJ0106225.1"/>
    <property type="molecule type" value="Genomic_DNA"/>
</dbReference>
<evidence type="ECO:0000313" key="2">
    <source>
        <dbReference type="Proteomes" id="UP001164250"/>
    </source>
</evidence>
<gene>
    <name evidence="1" type="ORF">Patl1_18559</name>
</gene>
<proteinExistence type="predicted"/>
<accession>A0ACC1C263</accession>
<evidence type="ECO:0000313" key="1">
    <source>
        <dbReference type="EMBL" id="KAJ0106225.1"/>
    </source>
</evidence>
<dbReference type="Proteomes" id="UP001164250">
    <property type="component" value="Chromosome 2"/>
</dbReference>
<keyword evidence="2" id="KW-1185">Reference proteome</keyword>
<organism evidence="1 2">
    <name type="scientific">Pistacia atlantica</name>
    <dbReference type="NCBI Taxonomy" id="434234"/>
    <lineage>
        <taxon>Eukaryota</taxon>
        <taxon>Viridiplantae</taxon>
        <taxon>Streptophyta</taxon>
        <taxon>Embryophyta</taxon>
        <taxon>Tracheophyta</taxon>
        <taxon>Spermatophyta</taxon>
        <taxon>Magnoliopsida</taxon>
        <taxon>eudicotyledons</taxon>
        <taxon>Gunneridae</taxon>
        <taxon>Pentapetalae</taxon>
        <taxon>rosids</taxon>
        <taxon>malvids</taxon>
        <taxon>Sapindales</taxon>
        <taxon>Anacardiaceae</taxon>
        <taxon>Pistacia</taxon>
    </lineage>
</organism>
<sequence length="38" mass="4499">MPRSKSRILVILSIFLALKWLAQQRELRYVNVNMPLIS</sequence>